<gene>
    <name evidence="1" type="ORF">WKI67_21785</name>
</gene>
<evidence type="ECO:0000313" key="2">
    <source>
        <dbReference type="Proteomes" id="UP001377168"/>
    </source>
</evidence>
<protein>
    <submittedName>
        <fullName evidence="1">Uncharacterized protein</fullName>
    </submittedName>
</protein>
<dbReference type="EMBL" id="JBBKAJ010000022">
    <property type="protein sequence ID" value="MEJ8635998.1"/>
    <property type="molecule type" value="Genomic_DNA"/>
</dbReference>
<accession>A0ACC6PXF6</accession>
<proteinExistence type="predicted"/>
<comment type="caution">
    <text evidence="1">The sequence shown here is derived from an EMBL/GenBank/DDBJ whole genome shotgun (WGS) entry which is preliminary data.</text>
</comment>
<dbReference type="Proteomes" id="UP001377168">
    <property type="component" value="Unassembled WGS sequence"/>
</dbReference>
<sequence length="73" mass="7695">MVKLDESVAKFERGLFASMLIGGGGPLSGPIGTRVRVAGMAAMVASALRSRGLDLLEFIACLFHVKRPLGCFT</sequence>
<evidence type="ECO:0000313" key="1">
    <source>
        <dbReference type="EMBL" id="MEJ8635998.1"/>
    </source>
</evidence>
<organism evidence="1 2">
    <name type="scientific">Streptomyces achmelvichensis</name>
    <dbReference type="NCBI Taxonomy" id="3134111"/>
    <lineage>
        <taxon>Bacteria</taxon>
        <taxon>Bacillati</taxon>
        <taxon>Actinomycetota</taxon>
        <taxon>Actinomycetes</taxon>
        <taxon>Kitasatosporales</taxon>
        <taxon>Streptomycetaceae</taxon>
        <taxon>Streptomyces</taxon>
    </lineage>
</organism>
<reference evidence="1" key="1">
    <citation type="submission" date="2024-03" db="EMBL/GenBank/DDBJ databases">
        <title>Novel Streptomyces species of biotechnological and ecological value are a feature of Machair soil.</title>
        <authorList>
            <person name="Prole J.R."/>
            <person name="Goodfellow M."/>
            <person name="Allenby N."/>
            <person name="Ward A.C."/>
        </authorList>
    </citation>
    <scope>NUCLEOTIDE SEQUENCE</scope>
    <source>
        <strain evidence="1">MS2.AVA.5</strain>
    </source>
</reference>
<name>A0ACC6PXF6_9ACTN</name>
<keyword evidence="2" id="KW-1185">Reference proteome</keyword>